<feature type="compositionally biased region" description="Basic and acidic residues" evidence="1">
    <location>
        <begin position="295"/>
        <end position="313"/>
    </location>
</feature>
<dbReference type="EMBL" id="ML992665">
    <property type="protein sequence ID" value="KAF2215931.1"/>
    <property type="molecule type" value="Genomic_DNA"/>
</dbReference>
<feature type="region of interest" description="Disordered" evidence="1">
    <location>
        <begin position="168"/>
        <end position="232"/>
    </location>
</feature>
<dbReference type="SUPFAM" id="SSF47819">
    <property type="entry name" value="HRDC-like"/>
    <property type="match status" value="1"/>
</dbReference>
<dbReference type="Proteomes" id="UP000799539">
    <property type="component" value="Unassembled WGS sequence"/>
</dbReference>
<evidence type="ECO:0000313" key="3">
    <source>
        <dbReference type="Proteomes" id="UP000799539"/>
    </source>
</evidence>
<accession>A0A6A6FR90</accession>
<name>A0A6A6FR90_9PEZI</name>
<dbReference type="InterPro" id="IPR010997">
    <property type="entry name" value="HRDC-like_sf"/>
</dbReference>
<gene>
    <name evidence="2" type="ORF">CERZMDRAFT_94318</name>
</gene>
<sequence length="370" mass="41950">MKILDAGDSPLSNADVLDWLERKRAQHAAEDAEDKAKGQKPAARPKNFMRVLDRTERELKSNNYPYVKNPRAYNGDARSTAFQRFACEAEDAMQTSLEADWRERLQNMTKEQFEKEFEQEQEKKCLTEPEMLTIYNYAPQCVEMLQPMIENVEDRFTADEQQVLVADDTVDQQTGRNKPQEPETNAGEGAHRFRSALTAEEKRRAEPEEIEIEDSAAFQPLQSRVSKPRPDERTIIDEDALLIEKARARGKNKGKCSLDSTQQNAVKGKSRGAKTAVNSNSDVPEIATVHNKPVTNERKEAVSTRETQAERGIMKRPFATDVDCAQKSCRQQPKDEESAQNPTAQAQTPSSRRKARKKKKRRSPSPTGLV</sequence>
<feature type="compositionally biased region" description="Polar residues" evidence="1">
    <location>
        <begin position="339"/>
        <end position="348"/>
    </location>
</feature>
<evidence type="ECO:0000313" key="2">
    <source>
        <dbReference type="EMBL" id="KAF2215931.1"/>
    </source>
</evidence>
<dbReference type="AlphaFoldDB" id="A0A6A6FR90"/>
<dbReference type="OrthoDB" id="1746530at2759"/>
<feature type="compositionally biased region" description="Basic residues" evidence="1">
    <location>
        <begin position="351"/>
        <end position="363"/>
    </location>
</feature>
<proteinExistence type="predicted"/>
<dbReference type="InterPro" id="IPR038324">
    <property type="entry name" value="Rpb4/RPC9_sf"/>
</dbReference>
<reference evidence="2" key="1">
    <citation type="journal article" date="2020" name="Stud. Mycol.">
        <title>101 Dothideomycetes genomes: a test case for predicting lifestyles and emergence of pathogens.</title>
        <authorList>
            <person name="Haridas S."/>
            <person name="Albert R."/>
            <person name="Binder M."/>
            <person name="Bloem J."/>
            <person name="Labutti K."/>
            <person name="Salamov A."/>
            <person name="Andreopoulos B."/>
            <person name="Baker S."/>
            <person name="Barry K."/>
            <person name="Bills G."/>
            <person name="Bluhm B."/>
            <person name="Cannon C."/>
            <person name="Castanera R."/>
            <person name="Culley D."/>
            <person name="Daum C."/>
            <person name="Ezra D."/>
            <person name="Gonzalez J."/>
            <person name="Henrissat B."/>
            <person name="Kuo A."/>
            <person name="Liang C."/>
            <person name="Lipzen A."/>
            <person name="Lutzoni F."/>
            <person name="Magnuson J."/>
            <person name="Mondo S."/>
            <person name="Nolan M."/>
            <person name="Ohm R."/>
            <person name="Pangilinan J."/>
            <person name="Park H.-J."/>
            <person name="Ramirez L."/>
            <person name="Alfaro M."/>
            <person name="Sun H."/>
            <person name="Tritt A."/>
            <person name="Yoshinaga Y."/>
            <person name="Zwiers L.-H."/>
            <person name="Turgeon B."/>
            <person name="Goodwin S."/>
            <person name="Spatafora J."/>
            <person name="Crous P."/>
            <person name="Grigoriev I."/>
        </authorList>
    </citation>
    <scope>NUCLEOTIDE SEQUENCE</scope>
    <source>
        <strain evidence="2">SCOH1-5</strain>
    </source>
</reference>
<keyword evidence="3" id="KW-1185">Reference proteome</keyword>
<feature type="region of interest" description="Disordered" evidence="1">
    <location>
        <begin position="248"/>
        <end position="370"/>
    </location>
</feature>
<protein>
    <submittedName>
        <fullName evidence="2">Uncharacterized protein</fullName>
    </submittedName>
</protein>
<organism evidence="2 3">
    <name type="scientific">Cercospora zeae-maydis SCOH1-5</name>
    <dbReference type="NCBI Taxonomy" id="717836"/>
    <lineage>
        <taxon>Eukaryota</taxon>
        <taxon>Fungi</taxon>
        <taxon>Dikarya</taxon>
        <taxon>Ascomycota</taxon>
        <taxon>Pezizomycotina</taxon>
        <taxon>Dothideomycetes</taxon>
        <taxon>Dothideomycetidae</taxon>
        <taxon>Mycosphaerellales</taxon>
        <taxon>Mycosphaerellaceae</taxon>
        <taxon>Cercospora</taxon>
    </lineage>
</organism>
<evidence type="ECO:0000256" key="1">
    <source>
        <dbReference type="SAM" id="MobiDB-lite"/>
    </source>
</evidence>
<dbReference type="GO" id="GO:0000166">
    <property type="term" value="F:nucleotide binding"/>
    <property type="evidence" value="ECO:0007669"/>
    <property type="project" value="InterPro"/>
</dbReference>
<feature type="compositionally biased region" description="Basic and acidic residues" evidence="1">
    <location>
        <begin position="25"/>
        <end position="37"/>
    </location>
</feature>
<feature type="region of interest" description="Disordered" evidence="1">
    <location>
        <begin position="25"/>
        <end position="46"/>
    </location>
</feature>
<dbReference type="Gene3D" id="1.20.1250.40">
    <property type="match status" value="1"/>
</dbReference>